<feature type="compositionally biased region" description="Basic residues" evidence="1">
    <location>
        <begin position="980"/>
        <end position="991"/>
    </location>
</feature>
<feature type="compositionally biased region" description="Basic residues" evidence="1">
    <location>
        <begin position="561"/>
        <end position="572"/>
    </location>
</feature>
<feature type="compositionally biased region" description="Low complexity" evidence="1">
    <location>
        <begin position="707"/>
        <end position="722"/>
    </location>
</feature>
<reference evidence="2" key="1">
    <citation type="submission" date="2020-02" db="EMBL/GenBank/DDBJ databases">
        <authorList>
            <person name="Meier V. D."/>
        </authorList>
    </citation>
    <scope>NUCLEOTIDE SEQUENCE</scope>
    <source>
        <strain evidence="2">AVDCRST_MAG04</strain>
    </source>
</reference>
<feature type="compositionally biased region" description="Basic residues" evidence="1">
    <location>
        <begin position="258"/>
        <end position="276"/>
    </location>
</feature>
<feature type="region of interest" description="Disordered" evidence="1">
    <location>
        <begin position="848"/>
        <end position="991"/>
    </location>
</feature>
<dbReference type="EMBL" id="CADCTL010000136">
    <property type="protein sequence ID" value="CAA9248332.1"/>
    <property type="molecule type" value="Genomic_DNA"/>
</dbReference>
<feature type="compositionally biased region" description="Low complexity" evidence="1">
    <location>
        <begin position="197"/>
        <end position="207"/>
    </location>
</feature>
<feature type="non-terminal residue" evidence="2">
    <location>
        <position position="1"/>
    </location>
</feature>
<feature type="compositionally biased region" description="Basic residues" evidence="1">
    <location>
        <begin position="618"/>
        <end position="629"/>
    </location>
</feature>
<feature type="compositionally biased region" description="Low complexity" evidence="1">
    <location>
        <begin position="22"/>
        <end position="38"/>
    </location>
</feature>
<feature type="compositionally biased region" description="Low complexity" evidence="1">
    <location>
        <begin position="277"/>
        <end position="291"/>
    </location>
</feature>
<feature type="compositionally biased region" description="Basic and acidic residues" evidence="1">
    <location>
        <begin position="573"/>
        <end position="596"/>
    </location>
</feature>
<dbReference type="AlphaFoldDB" id="A0A6J4IDZ4"/>
<name>A0A6J4IDZ4_9PROT</name>
<feature type="region of interest" description="Disordered" evidence="1">
    <location>
        <begin position="108"/>
        <end position="414"/>
    </location>
</feature>
<feature type="compositionally biased region" description="Basic residues" evidence="1">
    <location>
        <begin position="933"/>
        <end position="945"/>
    </location>
</feature>
<feature type="compositionally biased region" description="Basic and acidic residues" evidence="1">
    <location>
        <begin position="962"/>
        <end position="979"/>
    </location>
</feature>
<sequence>AGPTQDRQLGAAERPAVHRPALRAGAAAARAAELLGTAAAGGAGGRRPGARQPAHAVDRRHGHPARPGQRPHPAGRGGVLGRPGASAGALPRALGAFAVLPCGRHGGRREGNLRQGPDQLGAPADRGAARARRRRQHPPRGAGLRHRAPPARRGAALHHHLPRGQRARGRVRLRRGTRSHRLVHERTLDGAVAPGVAARSPPGQRPPRAGRGRGPRLRALGVLHQPARSAGRSRAHAPHQAGGRRFGQPLLRADQRRSRPRHRQRPHLRHPRRGRPRLPAQPQQQLPAAPARPRRAGAHLRAPLREPGGIRARELRQGRHRPPSGPQQRLPLGEPRPGGAGSGAPFGRRPGQRRGDGPVLAQALPLGRTAHRAGLALQRRRRGRRDHRAPGHGRLHGLGDGGGRGVARAPPAAAARGAAARRAGAFQPVLADDLPAGRNPVAGAVPDQRGGNALRPQLPGCAAPAAADPADDAPRDGLGGAAHLPRPGGGGRPPRVGHAGLGRAGAEHAARAAGHGQPRRGDRDPARLPLHGSEPEAAGRPGQLLRPDGQAPRGLRFRPVPARRQHRHRRRHDRPDGVHLRRRARPGDRAEAELPRRFPHRRRRGAAGGDPDGGPAAARRRARGRRRAGRQGAAPGSARRRPRQPERAGTAPPPATRRAGAGADGPRGAARLRARGGPGAGRHPAGAARRAAQEPGCLRAGAIPGAAGRAGGRARLQAARCGSGHHRGASGRGGPSGARPHHRRSLRGDLRLRLRLAPVVGPAVAHARGGGHGAGQDAGPPAPDRRHAPLRRRKLVSVPGRDGAGGRPEDHRGRRRHALRDGRRPARRLSDADQPLVHALHRALPRAHGAVGPDTAEQRAAAGPGPGSARRRCHGGAAARGEVQHGVPRAGLSRLPPARPRALDGEPPLHAGIREPGQRAAAQASAPAFHPPDRHRPRARRRRGTARGLHGGRDHGRRRRSAAQERGEASVADREERSRLLARHRRAGRSL</sequence>
<feature type="compositionally biased region" description="Low complexity" evidence="1">
    <location>
        <begin position="656"/>
        <end position="671"/>
    </location>
</feature>
<feature type="non-terminal residue" evidence="2">
    <location>
        <position position="991"/>
    </location>
</feature>
<feature type="compositionally biased region" description="Basic and acidic residues" evidence="1">
    <location>
        <begin position="819"/>
        <end position="831"/>
    </location>
</feature>
<feature type="region of interest" description="Disordered" evidence="1">
    <location>
        <begin position="431"/>
        <end position="693"/>
    </location>
</feature>
<feature type="region of interest" description="Disordered" evidence="1">
    <location>
        <begin position="1"/>
        <end position="86"/>
    </location>
</feature>
<feature type="region of interest" description="Disordered" evidence="1">
    <location>
        <begin position="764"/>
        <end position="835"/>
    </location>
</feature>
<gene>
    <name evidence="2" type="ORF">AVDCRST_MAG04-1971</name>
</gene>
<protein>
    <submittedName>
        <fullName evidence="2">SrfB</fullName>
    </submittedName>
</protein>
<evidence type="ECO:0000313" key="2">
    <source>
        <dbReference type="EMBL" id="CAA9248332.1"/>
    </source>
</evidence>
<feature type="compositionally biased region" description="Low complexity" evidence="1">
    <location>
        <begin position="459"/>
        <end position="468"/>
    </location>
</feature>
<feature type="compositionally biased region" description="Basic residues" evidence="1">
    <location>
        <begin position="378"/>
        <end position="395"/>
    </location>
</feature>
<organism evidence="2">
    <name type="scientific">uncultured Acetobacteraceae bacterium</name>
    <dbReference type="NCBI Taxonomy" id="169975"/>
    <lineage>
        <taxon>Bacteria</taxon>
        <taxon>Pseudomonadati</taxon>
        <taxon>Pseudomonadota</taxon>
        <taxon>Alphaproteobacteria</taxon>
        <taxon>Acetobacterales</taxon>
        <taxon>Acetobacteraceae</taxon>
        <taxon>environmental samples</taxon>
    </lineage>
</organism>
<evidence type="ECO:0000256" key="1">
    <source>
        <dbReference type="SAM" id="MobiDB-lite"/>
    </source>
</evidence>
<feature type="region of interest" description="Disordered" evidence="1">
    <location>
        <begin position="707"/>
        <end position="744"/>
    </location>
</feature>
<feature type="compositionally biased region" description="Gly residues" evidence="1">
    <location>
        <begin position="396"/>
        <end position="405"/>
    </location>
</feature>
<proteinExistence type="predicted"/>
<accession>A0A6J4IDZ4</accession>
<feature type="compositionally biased region" description="Basic residues" evidence="1">
    <location>
        <begin position="129"/>
        <end position="181"/>
    </location>
</feature>
<feature type="compositionally biased region" description="Low complexity" evidence="1">
    <location>
        <begin position="681"/>
        <end position="690"/>
    </location>
</feature>